<keyword evidence="6 11" id="KW-0808">Transferase</keyword>
<comment type="function">
    <text evidence="9">Phosphorylase is an important allosteric enzyme in carbohydrate metabolism. Enzymes from different sources differ in their regulatory mechanisms and in their natural substrates. However, all known phosphorylases share catalytic and structural properties.</text>
</comment>
<sequence length="824" mass="95452">MPTTQFNPAHPNSQDLANELRESFVRNIHHTLAKDAYSAVRWDLFHATALSARERMVDQWLQTLQSYYHQDVKRVYYLSLEFLIGRSLSNTLLNLGLQTQMGQALQEIQLNLSEVEESEWDAGLGNGGLGRLAACYLDSMANTGIPGYGYGIRYEYGIFFQHIRNGYQVETPDNWLRYGNPWEFPRPEFLYPVHFYGRVREYHDDSGRLRHEWVDTESVMAMAYDTPVPGFENGVVNTMRLWSAKSTREFDLEYFNSGDYINAVAHKNESENISKVLYPNDNTLHGRELRLKQEYFFVCATLQDIFRRYLKAHEGFEAFPDKVAIQMNDTHPALTVAELMRLFVDKYHLPWEKAWDLTTRTLAYTNHTVMPEALEKWSVPMLERLLPRHLEIIYEINRRFLETVYLKAPDEPALLNQVSIIEEGLEKKVRMAHLAFVGSHRVNGVSALHSEILKNQIFKDFHSLDRKKLTNVTNGITQRRWLLQCNPELANLINRKQGKGWLRDLSQLKRLLKYETDQDFLQELREIKLHNKQRLSGYIQQRHTLDIDPTSLFDCQTKRLHEYKRQLLLILHMITLYARCKQDPAKITVPRTFIMSGKAAPGYYMAKLIIKLFNAVAERINRDPEMKGRLKAVFLANYSVSLAEKIIPAADLSEQISTAGMEASGTGNMKYALNGALTIGTLDGANVEMREEIGEENIFIFGLQTHEVNALRPHYRPWEAVESDPELHHCLQLIQQDTFSPNERGLFKPILESLLHTDPYFVLADYRAYVDCQGEVEALYQDQEAWSVKMLHNIARMGKFSSDRSVLEYAREIWGVAPLQPQES</sequence>
<comment type="cofactor">
    <cofactor evidence="2 11">
        <name>pyridoxal 5'-phosphate</name>
        <dbReference type="ChEBI" id="CHEBI:597326"/>
    </cofactor>
</comment>
<protein>
    <recommendedName>
        <fullName evidence="11">Alpha-1,4 glucan phosphorylase</fullName>
        <ecNumber evidence="11">2.4.1.1</ecNumber>
    </recommendedName>
</protein>
<dbReference type="GO" id="GO:0005980">
    <property type="term" value="P:glycogen catabolic process"/>
    <property type="evidence" value="ECO:0007669"/>
    <property type="project" value="TreeGrafter"/>
</dbReference>
<dbReference type="FunFam" id="3.40.50.2000:FF:000005">
    <property type="entry name" value="Alpha-1,4 glucan phosphorylase"/>
    <property type="match status" value="1"/>
</dbReference>
<keyword evidence="7 10" id="KW-0663">Pyridoxal phosphate</keyword>
<comment type="catalytic activity">
    <reaction evidence="1 11">
        <text>[(1-&gt;4)-alpha-D-glucosyl](n) + phosphate = [(1-&gt;4)-alpha-D-glucosyl](n-1) + alpha-D-glucose 1-phosphate</text>
        <dbReference type="Rhea" id="RHEA:41732"/>
        <dbReference type="Rhea" id="RHEA-COMP:9584"/>
        <dbReference type="Rhea" id="RHEA-COMP:9586"/>
        <dbReference type="ChEBI" id="CHEBI:15444"/>
        <dbReference type="ChEBI" id="CHEBI:43474"/>
        <dbReference type="ChEBI" id="CHEBI:58601"/>
        <dbReference type="EC" id="2.4.1.1"/>
    </reaction>
</comment>
<keyword evidence="5 11" id="KW-0328">Glycosyltransferase</keyword>
<evidence type="ECO:0000256" key="7">
    <source>
        <dbReference type="ARBA" id="ARBA00022898"/>
    </source>
</evidence>
<dbReference type="AlphaFoldDB" id="A0A2M7GBG0"/>
<dbReference type="EMBL" id="PFFQ01000004">
    <property type="protein sequence ID" value="PIW19532.1"/>
    <property type="molecule type" value="Genomic_DNA"/>
</dbReference>
<dbReference type="InterPro" id="IPR000811">
    <property type="entry name" value="Glyco_trans_35"/>
</dbReference>
<evidence type="ECO:0000256" key="6">
    <source>
        <dbReference type="ARBA" id="ARBA00022679"/>
    </source>
</evidence>
<name>A0A2M7GBG0_9BACT</name>
<keyword evidence="4" id="KW-0321">Glycogen metabolism</keyword>
<evidence type="ECO:0000256" key="8">
    <source>
        <dbReference type="ARBA" id="ARBA00023277"/>
    </source>
</evidence>
<dbReference type="Proteomes" id="UP000231019">
    <property type="component" value="Unassembled WGS sequence"/>
</dbReference>
<evidence type="ECO:0000256" key="1">
    <source>
        <dbReference type="ARBA" id="ARBA00001275"/>
    </source>
</evidence>
<dbReference type="GO" id="GO:0005737">
    <property type="term" value="C:cytoplasm"/>
    <property type="evidence" value="ECO:0007669"/>
    <property type="project" value="TreeGrafter"/>
</dbReference>
<keyword evidence="8 11" id="KW-0119">Carbohydrate metabolism</keyword>
<dbReference type="EC" id="2.4.1.1" evidence="11"/>
<dbReference type="NCBIfam" id="TIGR02093">
    <property type="entry name" value="P_ylase"/>
    <property type="match status" value="1"/>
</dbReference>
<dbReference type="GO" id="GO:0008184">
    <property type="term" value="F:glycogen phosphorylase activity"/>
    <property type="evidence" value="ECO:0007669"/>
    <property type="project" value="InterPro"/>
</dbReference>
<evidence type="ECO:0000256" key="3">
    <source>
        <dbReference type="ARBA" id="ARBA00006047"/>
    </source>
</evidence>
<comment type="caution">
    <text evidence="12">The sequence shown here is derived from an EMBL/GenBank/DDBJ whole genome shotgun (WGS) entry which is preliminary data.</text>
</comment>
<dbReference type="Gene3D" id="3.40.50.2000">
    <property type="entry name" value="Glycogen Phosphorylase B"/>
    <property type="match status" value="2"/>
</dbReference>
<gene>
    <name evidence="12" type="ORF">COW36_01450</name>
</gene>
<dbReference type="InterPro" id="IPR011833">
    <property type="entry name" value="Glycg_phsphrylas"/>
</dbReference>
<evidence type="ECO:0000256" key="5">
    <source>
        <dbReference type="ARBA" id="ARBA00022676"/>
    </source>
</evidence>
<dbReference type="GO" id="GO:0030170">
    <property type="term" value="F:pyridoxal phosphate binding"/>
    <property type="evidence" value="ECO:0007669"/>
    <property type="project" value="InterPro"/>
</dbReference>
<dbReference type="CDD" id="cd04300">
    <property type="entry name" value="GT35_Glycogen_Phosphorylase"/>
    <property type="match status" value="1"/>
</dbReference>
<dbReference type="InterPro" id="IPR035090">
    <property type="entry name" value="Pyridoxal_P_attach_site"/>
</dbReference>
<dbReference type="Pfam" id="PF00343">
    <property type="entry name" value="Phosphorylase"/>
    <property type="match status" value="1"/>
</dbReference>
<evidence type="ECO:0000313" key="12">
    <source>
        <dbReference type="EMBL" id="PIW19532.1"/>
    </source>
</evidence>
<organism evidence="12 13">
    <name type="scientific">bacterium (Candidatus Blackallbacteria) CG17_big_fil_post_rev_8_21_14_2_50_48_46</name>
    <dbReference type="NCBI Taxonomy" id="2014261"/>
    <lineage>
        <taxon>Bacteria</taxon>
        <taxon>Candidatus Blackallbacteria</taxon>
    </lineage>
</organism>
<comment type="function">
    <text evidence="11">Allosteric enzyme that catalyzes the rate-limiting step in glycogen catabolism, the phosphorolytic cleavage of glycogen to produce glucose-1-phosphate, and plays a central role in maintaining cellular and organismal glucose homeostasis.</text>
</comment>
<comment type="similarity">
    <text evidence="3 11">Belongs to the glycogen phosphorylase family.</text>
</comment>
<dbReference type="FunFam" id="3.40.50.2000:FF:000002">
    <property type="entry name" value="Alpha-1,4 glucan phosphorylase"/>
    <property type="match status" value="1"/>
</dbReference>
<feature type="modified residue" description="N6-(pyridoxal phosphate)lysine" evidence="10">
    <location>
        <position position="670"/>
    </location>
</feature>
<dbReference type="PANTHER" id="PTHR11468">
    <property type="entry name" value="GLYCOGEN PHOSPHORYLASE"/>
    <property type="match status" value="1"/>
</dbReference>
<evidence type="ECO:0000256" key="10">
    <source>
        <dbReference type="PIRSR" id="PIRSR000460-1"/>
    </source>
</evidence>
<dbReference type="PANTHER" id="PTHR11468:SF3">
    <property type="entry name" value="GLYCOGEN PHOSPHORYLASE, LIVER FORM"/>
    <property type="match status" value="1"/>
</dbReference>
<evidence type="ECO:0000256" key="4">
    <source>
        <dbReference type="ARBA" id="ARBA00022600"/>
    </source>
</evidence>
<evidence type="ECO:0000313" key="13">
    <source>
        <dbReference type="Proteomes" id="UP000231019"/>
    </source>
</evidence>
<reference evidence="12 13" key="1">
    <citation type="submission" date="2017-09" db="EMBL/GenBank/DDBJ databases">
        <title>Depth-based differentiation of microbial function through sediment-hosted aquifers and enrichment of novel symbionts in the deep terrestrial subsurface.</title>
        <authorList>
            <person name="Probst A.J."/>
            <person name="Ladd B."/>
            <person name="Jarett J.K."/>
            <person name="Geller-Mcgrath D.E."/>
            <person name="Sieber C.M."/>
            <person name="Emerson J.B."/>
            <person name="Anantharaman K."/>
            <person name="Thomas B.C."/>
            <person name="Malmstrom R."/>
            <person name="Stieglmeier M."/>
            <person name="Klingl A."/>
            <person name="Woyke T."/>
            <person name="Ryan C.M."/>
            <person name="Banfield J.F."/>
        </authorList>
    </citation>
    <scope>NUCLEOTIDE SEQUENCE [LARGE SCALE GENOMIC DNA]</scope>
    <source>
        <strain evidence="12">CG17_big_fil_post_rev_8_21_14_2_50_48_46</strain>
    </source>
</reference>
<dbReference type="PROSITE" id="PS00102">
    <property type="entry name" value="PHOSPHORYLASE"/>
    <property type="match status" value="1"/>
</dbReference>
<evidence type="ECO:0000256" key="2">
    <source>
        <dbReference type="ARBA" id="ARBA00001933"/>
    </source>
</evidence>
<dbReference type="PIRSF" id="PIRSF000460">
    <property type="entry name" value="Pprylas_GlgP"/>
    <property type="match status" value="1"/>
</dbReference>
<evidence type="ECO:0000256" key="11">
    <source>
        <dbReference type="RuleBase" id="RU000587"/>
    </source>
</evidence>
<dbReference type="SUPFAM" id="SSF53756">
    <property type="entry name" value="UDP-Glycosyltransferase/glycogen phosphorylase"/>
    <property type="match status" value="1"/>
</dbReference>
<evidence type="ECO:0000256" key="9">
    <source>
        <dbReference type="ARBA" id="ARBA00025174"/>
    </source>
</evidence>
<accession>A0A2M7GBG0</accession>
<proteinExistence type="inferred from homology"/>